<evidence type="ECO:0000313" key="1">
    <source>
        <dbReference type="EMBL" id="REC63676.1"/>
    </source>
</evidence>
<dbReference type="RefSeq" id="WP_115968755.1">
    <property type="nucleotide sequence ID" value="NZ_QNVT01000002.1"/>
</dbReference>
<dbReference type="AlphaFoldDB" id="A0A3D9CDI2"/>
<comment type="caution">
    <text evidence="1">The sequence shown here is derived from an EMBL/GenBank/DDBJ whole genome shotgun (WGS) entry which is preliminary data.</text>
</comment>
<proteinExistence type="predicted"/>
<name>A0A3D9CDI2_9FLAO</name>
<keyword evidence="2" id="KW-1185">Reference proteome</keyword>
<sequence length="327" mass="37848">MKYLVILMCFFTTFSCKKITNKSDKINNSNQASINNQWNGDKLISDLDFVSQINTSCLLTSSYFNRSEEKVKQDDLKCVLSKINFDYSKLDSLKGKRIIGNLNNALELYIEKTTPRNLENADIYNQVTLFIKKDKIIMDSIVIYESINYIEALTVKQLYYYIDNNKIFLLNLSEDESGSIVKGWSEYYINESGKIKLVKNKKTDNTKIEKKPSQIENAETTKNTNLIGSFKIYADAISNNTKEKVSLGYFITIKSLTKAVLSIDAKYSEDYGCEGEYRLIDEKSILHAKGKCDQDDVDDFYLKYDNGKCFIRSKRFINQDWLELIRE</sequence>
<dbReference type="EMBL" id="QNVT01000002">
    <property type="protein sequence ID" value="REC63676.1"/>
    <property type="molecule type" value="Genomic_DNA"/>
</dbReference>
<protein>
    <recommendedName>
        <fullName evidence="3">Lipoprotein</fullName>
    </recommendedName>
</protein>
<evidence type="ECO:0008006" key="3">
    <source>
        <dbReference type="Google" id="ProtNLM"/>
    </source>
</evidence>
<gene>
    <name evidence="1" type="ORF">DRF65_02885</name>
</gene>
<evidence type="ECO:0000313" key="2">
    <source>
        <dbReference type="Proteomes" id="UP000256686"/>
    </source>
</evidence>
<dbReference type="PROSITE" id="PS51257">
    <property type="entry name" value="PROKAR_LIPOPROTEIN"/>
    <property type="match status" value="1"/>
</dbReference>
<accession>A0A3D9CDI2</accession>
<dbReference type="Proteomes" id="UP000256686">
    <property type="component" value="Unassembled WGS sequence"/>
</dbReference>
<reference evidence="2" key="1">
    <citation type="submission" date="2018-06" db="EMBL/GenBank/DDBJ databases">
        <authorList>
            <person name="Lum Nde A."/>
            <person name="Hugo C."/>
        </authorList>
    </citation>
    <scope>NUCLEOTIDE SEQUENCE [LARGE SCALE GENOMIC DNA]</scope>
    <source>
        <strain evidence="2">1_F178</strain>
    </source>
</reference>
<organism evidence="1 2">
    <name type="scientific">Chryseobacterium pennae</name>
    <dbReference type="NCBI Taxonomy" id="2258962"/>
    <lineage>
        <taxon>Bacteria</taxon>
        <taxon>Pseudomonadati</taxon>
        <taxon>Bacteroidota</taxon>
        <taxon>Flavobacteriia</taxon>
        <taxon>Flavobacteriales</taxon>
        <taxon>Weeksellaceae</taxon>
        <taxon>Chryseobacterium group</taxon>
        <taxon>Chryseobacterium</taxon>
    </lineage>
</organism>